<dbReference type="GO" id="GO:0030170">
    <property type="term" value="F:pyridoxal phosphate binding"/>
    <property type="evidence" value="ECO:0007669"/>
    <property type="project" value="InterPro"/>
</dbReference>
<dbReference type="RefSeq" id="WP_220231254.1">
    <property type="nucleotide sequence ID" value="NZ_JAICBX010000006.1"/>
</dbReference>
<keyword evidence="3" id="KW-0805">Transcription regulation</keyword>
<dbReference type="CDD" id="cd00609">
    <property type="entry name" value="AAT_like"/>
    <property type="match status" value="1"/>
</dbReference>
<dbReference type="SMART" id="SM00345">
    <property type="entry name" value="HTH_GNTR"/>
    <property type="match status" value="1"/>
</dbReference>
<keyword evidence="8" id="KW-0808">Transferase</keyword>
<dbReference type="InterPro" id="IPR051446">
    <property type="entry name" value="HTH_trans_reg/aminotransferase"/>
</dbReference>
<gene>
    <name evidence="8" type="ORF">K1W69_25305</name>
</gene>
<dbReference type="InterPro" id="IPR036390">
    <property type="entry name" value="WH_DNA-bd_sf"/>
</dbReference>
<evidence type="ECO:0000256" key="1">
    <source>
        <dbReference type="ARBA" id="ARBA00005384"/>
    </source>
</evidence>
<name>A0AAE3D291_9HYPH</name>
<keyword evidence="2" id="KW-0663">Pyridoxal phosphate</keyword>
<keyword evidence="8" id="KW-0032">Aminotransferase</keyword>
<dbReference type="InterPro" id="IPR004839">
    <property type="entry name" value="Aminotransferase_I/II_large"/>
</dbReference>
<dbReference type="GO" id="GO:0008483">
    <property type="term" value="F:transaminase activity"/>
    <property type="evidence" value="ECO:0007669"/>
    <property type="project" value="UniProtKB-KW"/>
</dbReference>
<keyword evidence="5" id="KW-0804">Transcription</keyword>
<proteinExistence type="inferred from homology"/>
<dbReference type="Gene3D" id="3.40.640.10">
    <property type="entry name" value="Type I PLP-dependent aspartate aminotransferase-like (Major domain)"/>
    <property type="match status" value="1"/>
</dbReference>
<accession>A0AAE3D291</accession>
<dbReference type="SUPFAM" id="SSF53383">
    <property type="entry name" value="PLP-dependent transferases"/>
    <property type="match status" value="1"/>
</dbReference>
<evidence type="ECO:0000256" key="2">
    <source>
        <dbReference type="ARBA" id="ARBA00022898"/>
    </source>
</evidence>
<comment type="caution">
    <text evidence="8">The sequence shown here is derived from an EMBL/GenBank/DDBJ whole genome shotgun (WGS) entry which is preliminary data.</text>
</comment>
<dbReference type="GO" id="GO:0003677">
    <property type="term" value="F:DNA binding"/>
    <property type="evidence" value="ECO:0007669"/>
    <property type="project" value="UniProtKB-KW"/>
</dbReference>
<dbReference type="EMBL" id="JAICBX010000006">
    <property type="protein sequence ID" value="MBW8640535.1"/>
    <property type="molecule type" value="Genomic_DNA"/>
</dbReference>
<dbReference type="GO" id="GO:0003700">
    <property type="term" value="F:DNA-binding transcription factor activity"/>
    <property type="evidence" value="ECO:0007669"/>
    <property type="project" value="InterPro"/>
</dbReference>
<dbReference type="Pfam" id="PF00392">
    <property type="entry name" value="GntR"/>
    <property type="match status" value="1"/>
</dbReference>
<feature type="domain" description="HTH gntR-type" evidence="7">
    <location>
        <begin position="11"/>
        <end position="79"/>
    </location>
</feature>
<dbReference type="InterPro" id="IPR000524">
    <property type="entry name" value="Tscrpt_reg_HTH_GntR"/>
</dbReference>
<keyword evidence="9" id="KW-1185">Reference proteome</keyword>
<dbReference type="Pfam" id="PF00155">
    <property type="entry name" value="Aminotran_1_2"/>
    <property type="match status" value="1"/>
</dbReference>
<dbReference type="Gene3D" id="1.10.10.10">
    <property type="entry name" value="Winged helix-like DNA-binding domain superfamily/Winged helix DNA-binding domain"/>
    <property type="match status" value="1"/>
</dbReference>
<sequence>MRTQIHYTKSAPLFEQVYESLGRQIMSGEMASGARLPPSRELARELGVSRSTIVSAYDQLAAEGYIRARQGSGYYVCDIEPVRPPDVKGRAPATQPEPDRSRPLHPRPFTPGVPDMRLFPHAKWARHLSRTAKQSAEAMLAEEDGFGHPRLRAAIAGHLASWRGIAADPDRILITAGAGDALDLSLRVLASPGDGIGLERPGYRPMLNLAQLYNLRPEWLDVEEEGAALPGEAAGVKTIILTPSHQFPLGGAMSTGRRLAFLQYAARNDSIVIEDDFDSEFRFSGRPIPAMASLDDGRRVVYVGSFSKIFSSGLKIGFMVLPEHLVGDFNTALRKYGSRASVAPQLPLATFIEEGEFHRHIRRMRRIYGERREAFVGMLHKELGNAARFSDNPAGMQIALELADGVDDVRLSKAAQAAGIACSPLSTYYDGPRPKQGLLTGFSAFAPEEMEEPLKRLAALIRGAVTASRE</sequence>
<dbReference type="InterPro" id="IPR036388">
    <property type="entry name" value="WH-like_DNA-bd_sf"/>
</dbReference>
<dbReference type="PANTHER" id="PTHR46577">
    <property type="entry name" value="HTH-TYPE TRANSCRIPTIONAL REGULATORY PROTEIN GABR"/>
    <property type="match status" value="1"/>
</dbReference>
<dbReference type="CDD" id="cd07377">
    <property type="entry name" value="WHTH_GntR"/>
    <property type="match status" value="1"/>
</dbReference>
<dbReference type="InterPro" id="IPR015424">
    <property type="entry name" value="PyrdxlP-dep_Trfase"/>
</dbReference>
<evidence type="ECO:0000313" key="9">
    <source>
        <dbReference type="Proteomes" id="UP001196509"/>
    </source>
</evidence>
<reference evidence="8" key="1">
    <citation type="submission" date="2021-08" db="EMBL/GenBank/DDBJ databases">
        <title>Hoeflea bacterium WL0058 sp. nov., isolated from the sediment.</title>
        <authorList>
            <person name="Wang L."/>
            <person name="Zhang D."/>
        </authorList>
    </citation>
    <scope>NUCLEOTIDE SEQUENCE</scope>
    <source>
        <strain evidence="8">WL0058</strain>
    </source>
</reference>
<dbReference type="PANTHER" id="PTHR46577:SF1">
    <property type="entry name" value="HTH-TYPE TRANSCRIPTIONAL REGULATORY PROTEIN GABR"/>
    <property type="match status" value="1"/>
</dbReference>
<dbReference type="InterPro" id="IPR015421">
    <property type="entry name" value="PyrdxlP-dep_Trfase_major"/>
</dbReference>
<evidence type="ECO:0000256" key="5">
    <source>
        <dbReference type="ARBA" id="ARBA00023163"/>
    </source>
</evidence>
<keyword evidence="4" id="KW-0238">DNA-binding</keyword>
<dbReference type="AlphaFoldDB" id="A0AAE3D291"/>
<dbReference type="SUPFAM" id="SSF46785">
    <property type="entry name" value="Winged helix' DNA-binding domain"/>
    <property type="match status" value="1"/>
</dbReference>
<dbReference type="PRINTS" id="PR00035">
    <property type="entry name" value="HTHGNTR"/>
</dbReference>
<evidence type="ECO:0000256" key="3">
    <source>
        <dbReference type="ARBA" id="ARBA00023015"/>
    </source>
</evidence>
<evidence type="ECO:0000259" key="7">
    <source>
        <dbReference type="PROSITE" id="PS50949"/>
    </source>
</evidence>
<organism evidence="8 9">
    <name type="scientific">Flavimaribacter sediminis</name>
    <dbReference type="NCBI Taxonomy" id="2865987"/>
    <lineage>
        <taxon>Bacteria</taxon>
        <taxon>Pseudomonadati</taxon>
        <taxon>Pseudomonadota</taxon>
        <taxon>Alphaproteobacteria</taxon>
        <taxon>Hyphomicrobiales</taxon>
        <taxon>Rhizobiaceae</taxon>
        <taxon>Flavimaribacter</taxon>
    </lineage>
</organism>
<protein>
    <submittedName>
        <fullName evidence="8">PLP-dependent aminotransferase family protein</fullName>
    </submittedName>
</protein>
<feature type="region of interest" description="Disordered" evidence="6">
    <location>
        <begin position="85"/>
        <end position="112"/>
    </location>
</feature>
<comment type="similarity">
    <text evidence="1">In the C-terminal section; belongs to the class-I pyridoxal-phosphate-dependent aminotransferase family.</text>
</comment>
<evidence type="ECO:0000256" key="6">
    <source>
        <dbReference type="SAM" id="MobiDB-lite"/>
    </source>
</evidence>
<evidence type="ECO:0000256" key="4">
    <source>
        <dbReference type="ARBA" id="ARBA00023125"/>
    </source>
</evidence>
<evidence type="ECO:0000313" key="8">
    <source>
        <dbReference type="EMBL" id="MBW8640535.1"/>
    </source>
</evidence>
<dbReference type="Proteomes" id="UP001196509">
    <property type="component" value="Unassembled WGS sequence"/>
</dbReference>
<dbReference type="PROSITE" id="PS50949">
    <property type="entry name" value="HTH_GNTR"/>
    <property type="match status" value="1"/>
</dbReference>